<organism evidence="1 2">
    <name type="scientific">Meganyctiphanes norvegica</name>
    <name type="common">Northern krill</name>
    <name type="synonym">Thysanopoda norvegica</name>
    <dbReference type="NCBI Taxonomy" id="48144"/>
    <lineage>
        <taxon>Eukaryota</taxon>
        <taxon>Metazoa</taxon>
        <taxon>Ecdysozoa</taxon>
        <taxon>Arthropoda</taxon>
        <taxon>Crustacea</taxon>
        <taxon>Multicrustacea</taxon>
        <taxon>Malacostraca</taxon>
        <taxon>Eumalacostraca</taxon>
        <taxon>Eucarida</taxon>
        <taxon>Euphausiacea</taxon>
        <taxon>Euphausiidae</taxon>
        <taxon>Meganyctiphanes</taxon>
    </lineage>
</organism>
<dbReference type="Proteomes" id="UP001497623">
    <property type="component" value="Unassembled WGS sequence"/>
</dbReference>
<gene>
    <name evidence="1" type="ORF">MNOR_LOCUS25175</name>
</gene>
<evidence type="ECO:0000313" key="1">
    <source>
        <dbReference type="EMBL" id="CAL4125530.1"/>
    </source>
</evidence>
<reference evidence="1 2" key="1">
    <citation type="submission" date="2024-05" db="EMBL/GenBank/DDBJ databases">
        <authorList>
            <person name="Wallberg A."/>
        </authorList>
    </citation>
    <scope>NUCLEOTIDE SEQUENCE [LARGE SCALE GENOMIC DNA]</scope>
</reference>
<protein>
    <submittedName>
        <fullName evidence="1">Uncharacterized protein</fullName>
    </submittedName>
</protein>
<dbReference type="AlphaFoldDB" id="A0AAV2RH19"/>
<proteinExistence type="predicted"/>
<evidence type="ECO:0000313" key="2">
    <source>
        <dbReference type="Proteomes" id="UP001497623"/>
    </source>
</evidence>
<name>A0AAV2RH19_MEGNR</name>
<keyword evidence="2" id="KW-1185">Reference proteome</keyword>
<dbReference type="EMBL" id="CAXKWB010023726">
    <property type="protein sequence ID" value="CAL4125530.1"/>
    <property type="molecule type" value="Genomic_DNA"/>
</dbReference>
<sequence>MKPNREKNLSLKTAGNLKISTKIQIFEKCLSKYFKTCSVSESSSVAWVSQAAGYHVTSHLDCPSRARLIDISASHGLHFSNPDLTHHGHRGESVDACRVLLSSLSRVFKRGHVRSLSQQAHAYGFHLPLSFSPDNRDLAFSVWGL</sequence>
<comment type="caution">
    <text evidence="1">The sequence shown here is derived from an EMBL/GenBank/DDBJ whole genome shotgun (WGS) entry which is preliminary data.</text>
</comment>
<accession>A0AAV2RH19</accession>